<dbReference type="VEuPathDB" id="FungiDB:Bcin01g01550"/>
<dbReference type="AlphaFoldDB" id="A0A384J4C0"/>
<keyword evidence="2" id="KW-1185">Reference proteome</keyword>
<reference evidence="1 2" key="1">
    <citation type="journal article" date="2011" name="PLoS Genet.">
        <title>Genomic analysis of the necrotrophic fungal pathogens Sclerotinia sclerotiorum and Botrytis cinerea.</title>
        <authorList>
            <person name="Amselem J."/>
            <person name="Cuomo C.A."/>
            <person name="van Kan J.A."/>
            <person name="Viaud M."/>
            <person name="Benito E.P."/>
            <person name="Couloux A."/>
            <person name="Coutinho P.M."/>
            <person name="de Vries R.P."/>
            <person name="Dyer P.S."/>
            <person name="Fillinger S."/>
            <person name="Fournier E."/>
            <person name="Gout L."/>
            <person name="Hahn M."/>
            <person name="Kohn L."/>
            <person name="Lapalu N."/>
            <person name="Plummer K.M."/>
            <person name="Pradier J.M."/>
            <person name="Quevillon E."/>
            <person name="Sharon A."/>
            <person name="Simon A."/>
            <person name="ten Have A."/>
            <person name="Tudzynski B."/>
            <person name="Tudzynski P."/>
            <person name="Wincker P."/>
            <person name="Andrew M."/>
            <person name="Anthouard V."/>
            <person name="Beever R.E."/>
            <person name="Beffa R."/>
            <person name="Benoit I."/>
            <person name="Bouzid O."/>
            <person name="Brault B."/>
            <person name="Chen Z."/>
            <person name="Choquer M."/>
            <person name="Collemare J."/>
            <person name="Cotton P."/>
            <person name="Danchin E.G."/>
            <person name="Da Silva C."/>
            <person name="Gautier A."/>
            <person name="Giraud C."/>
            <person name="Giraud T."/>
            <person name="Gonzalez C."/>
            <person name="Grossetete S."/>
            <person name="Guldener U."/>
            <person name="Henrissat B."/>
            <person name="Howlett B.J."/>
            <person name="Kodira C."/>
            <person name="Kretschmer M."/>
            <person name="Lappartient A."/>
            <person name="Leroch M."/>
            <person name="Levis C."/>
            <person name="Mauceli E."/>
            <person name="Neuveglise C."/>
            <person name="Oeser B."/>
            <person name="Pearson M."/>
            <person name="Poulain J."/>
            <person name="Poussereau N."/>
            <person name="Quesneville H."/>
            <person name="Rascle C."/>
            <person name="Schumacher J."/>
            <person name="Segurens B."/>
            <person name="Sexton A."/>
            <person name="Silva E."/>
            <person name="Sirven C."/>
            <person name="Soanes D.M."/>
            <person name="Talbot N.J."/>
            <person name="Templeton M."/>
            <person name="Yandava C."/>
            <person name="Yarden O."/>
            <person name="Zeng Q."/>
            <person name="Rollins J.A."/>
            <person name="Lebrun M.H."/>
            <person name="Dickman M."/>
        </authorList>
    </citation>
    <scope>NUCLEOTIDE SEQUENCE [LARGE SCALE GENOMIC DNA]</scope>
    <source>
        <strain evidence="1 2">B05.10</strain>
    </source>
</reference>
<proteinExistence type="predicted"/>
<reference evidence="1 2" key="3">
    <citation type="journal article" date="2017" name="Mol. Plant Pathol.">
        <title>A gapless genome sequence of the fungus Botrytis cinerea.</title>
        <authorList>
            <person name="Van Kan J.A."/>
            <person name="Stassen J.H."/>
            <person name="Mosbach A."/>
            <person name="Van Der Lee T.A."/>
            <person name="Faino L."/>
            <person name="Farmer A.D."/>
            <person name="Papasotiriou D.G."/>
            <person name="Zhou S."/>
            <person name="Seidl M.F."/>
            <person name="Cottam E."/>
            <person name="Edel D."/>
            <person name="Hahn M."/>
            <person name="Schwartz D.C."/>
            <person name="Dietrich R.A."/>
            <person name="Widdison S."/>
            <person name="Scalliet G."/>
        </authorList>
    </citation>
    <scope>NUCLEOTIDE SEQUENCE [LARGE SCALE GENOMIC DNA]</scope>
    <source>
        <strain evidence="1 2">B05.10</strain>
    </source>
</reference>
<dbReference type="KEGG" id="bfu:BCIN_01g01550"/>
<accession>A0A384J4C0</accession>
<dbReference type="Proteomes" id="UP000001798">
    <property type="component" value="Chromosome 1"/>
</dbReference>
<gene>
    <name evidence="1" type="ORF">BCIN_01g01550</name>
</gene>
<evidence type="ECO:0000313" key="2">
    <source>
        <dbReference type="Proteomes" id="UP000001798"/>
    </source>
</evidence>
<protein>
    <submittedName>
        <fullName evidence="1">Uncharacterized protein</fullName>
    </submittedName>
</protein>
<dbReference type="EMBL" id="CP009805">
    <property type="protein sequence ID" value="ATZ45359.1"/>
    <property type="molecule type" value="Genomic_DNA"/>
</dbReference>
<dbReference type="GeneID" id="5436186"/>
<dbReference type="RefSeq" id="XP_024546012.1">
    <property type="nucleotide sequence ID" value="XM_024690244.1"/>
</dbReference>
<name>A0A384J4C0_BOTFB</name>
<organism evidence="1 2">
    <name type="scientific">Botryotinia fuckeliana (strain B05.10)</name>
    <name type="common">Noble rot fungus</name>
    <name type="synonym">Botrytis cinerea</name>
    <dbReference type="NCBI Taxonomy" id="332648"/>
    <lineage>
        <taxon>Eukaryota</taxon>
        <taxon>Fungi</taxon>
        <taxon>Dikarya</taxon>
        <taxon>Ascomycota</taxon>
        <taxon>Pezizomycotina</taxon>
        <taxon>Leotiomycetes</taxon>
        <taxon>Helotiales</taxon>
        <taxon>Sclerotiniaceae</taxon>
        <taxon>Botrytis</taxon>
    </lineage>
</organism>
<evidence type="ECO:0000313" key="1">
    <source>
        <dbReference type="EMBL" id="ATZ45359.1"/>
    </source>
</evidence>
<reference evidence="1 2" key="2">
    <citation type="journal article" date="2012" name="Eukaryot. Cell">
        <title>Genome update of Botrytis cinerea strains B05.10 and T4.</title>
        <authorList>
            <person name="Staats M."/>
            <person name="van Kan J.A."/>
        </authorList>
    </citation>
    <scope>NUCLEOTIDE SEQUENCE [LARGE SCALE GENOMIC DNA]</scope>
    <source>
        <strain evidence="1 2">B05.10</strain>
    </source>
</reference>
<sequence>MLMEVYIFIDVSLLISSSSFNSIIQSTTKQPIQQQAIYTSLPSSNITISHIYTQPITTHHQKSLCLPLPQLNNHVLTVPTLPHPLPPAAPTMDGSFSTVTAPLQSLHPAKQPMHSTLTFSSLQSPVVHQL</sequence>